<sequence>MGESFLCLMFFATQASKKREGKWHIFSERKIQKVNFLDEGVEVNTLNSSRGIDWKGGQVGSEKRGNERTSKKRGTKKEMTVKIDRLGLTRPRKGLTRSRRLAREEMTRRMQRGGGGEKLSEDSTVRKLTIRKVNEDSTFIVDSKGEPFFFMQPIWCTVEDDDGTNGRSSHYNLQVKEGKEDPLRLLLFLGPQFAAGVGAHCAYVGLITATANAFMSPAILLAIGDRIHRVKPEVMATPPGWTPFPTSLAYRRHEALQVLHDMFELRGSGVPAWVFPLRVGDVVVMRSCPELELEPELLSLLGWLCGKPVLPLGHFPPAAMNHDAAGSFTDGNDVFRWLGNREVG</sequence>
<reference evidence="2" key="1">
    <citation type="journal article" date="2018" name="Data Brief">
        <title>Genome sequence data from 17 accessions of Ensete ventricosum, a staple food crop for millions in Ethiopia.</title>
        <authorList>
            <person name="Yemataw Z."/>
            <person name="Muzemil S."/>
            <person name="Ambachew D."/>
            <person name="Tripathi L."/>
            <person name="Tesfaye K."/>
            <person name="Chala A."/>
            <person name="Farbos A."/>
            <person name="O'Neill P."/>
            <person name="Moore K."/>
            <person name="Grant M."/>
            <person name="Studholme D.J."/>
        </authorList>
    </citation>
    <scope>NUCLEOTIDE SEQUENCE [LARGE SCALE GENOMIC DNA]</scope>
    <source>
        <tissue evidence="2">Leaf</tissue>
    </source>
</reference>
<protein>
    <submittedName>
        <fullName evidence="2">Uncharacterized protein</fullName>
    </submittedName>
</protein>
<evidence type="ECO:0000313" key="2">
    <source>
        <dbReference type="EMBL" id="RZR70488.1"/>
    </source>
</evidence>
<gene>
    <name evidence="2" type="ORF">BHM03_00000098</name>
</gene>
<name>A0A445M8D3_ENSVE</name>
<evidence type="ECO:0000256" key="1">
    <source>
        <dbReference type="SAM" id="MobiDB-lite"/>
    </source>
</evidence>
<dbReference type="AlphaFoldDB" id="A0A445M8D3"/>
<feature type="region of interest" description="Disordered" evidence="1">
    <location>
        <begin position="54"/>
        <end position="76"/>
    </location>
</feature>
<dbReference type="EMBL" id="KV875441">
    <property type="protein sequence ID" value="RZR70488.1"/>
    <property type="molecule type" value="Genomic_DNA"/>
</dbReference>
<dbReference type="Proteomes" id="UP000290560">
    <property type="component" value="Unassembled WGS sequence"/>
</dbReference>
<accession>A0A445M8D3</accession>
<proteinExistence type="predicted"/>
<organism evidence="2">
    <name type="scientific">Ensete ventricosum</name>
    <name type="common">Abyssinian banana</name>
    <name type="synonym">Musa ensete</name>
    <dbReference type="NCBI Taxonomy" id="4639"/>
    <lineage>
        <taxon>Eukaryota</taxon>
        <taxon>Viridiplantae</taxon>
        <taxon>Streptophyta</taxon>
        <taxon>Embryophyta</taxon>
        <taxon>Tracheophyta</taxon>
        <taxon>Spermatophyta</taxon>
        <taxon>Magnoliopsida</taxon>
        <taxon>Liliopsida</taxon>
        <taxon>Zingiberales</taxon>
        <taxon>Musaceae</taxon>
        <taxon>Ensete</taxon>
    </lineage>
</organism>